<dbReference type="PANTHER" id="PTHR11439:SF489">
    <property type="entry name" value="RNA-DIRECTED DNA POLYMERASE"/>
    <property type="match status" value="1"/>
</dbReference>
<reference evidence="2" key="1">
    <citation type="journal article" date="2022" name="Int. J. Mol. Sci.">
        <title>Draft Genome of Tanacetum Coccineum: Genomic Comparison of Closely Related Tanacetum-Family Plants.</title>
        <authorList>
            <person name="Yamashiro T."/>
            <person name="Shiraishi A."/>
            <person name="Nakayama K."/>
            <person name="Satake H."/>
        </authorList>
    </citation>
    <scope>NUCLEOTIDE SEQUENCE</scope>
</reference>
<comment type="caution">
    <text evidence="2">The sequence shown here is derived from an EMBL/GenBank/DDBJ whole genome shotgun (WGS) entry which is preliminary data.</text>
</comment>
<keyword evidence="3" id="KW-1185">Reference proteome</keyword>
<dbReference type="CDD" id="cd09272">
    <property type="entry name" value="RNase_HI_RT_Ty1"/>
    <property type="match status" value="1"/>
</dbReference>
<dbReference type="InterPro" id="IPR043502">
    <property type="entry name" value="DNA/RNA_pol_sf"/>
</dbReference>
<evidence type="ECO:0000313" key="2">
    <source>
        <dbReference type="EMBL" id="GJU08259.1"/>
    </source>
</evidence>
<reference evidence="2" key="2">
    <citation type="submission" date="2022-01" db="EMBL/GenBank/DDBJ databases">
        <authorList>
            <person name="Yamashiro T."/>
            <person name="Shiraishi A."/>
            <person name="Satake H."/>
            <person name="Nakayama K."/>
        </authorList>
    </citation>
    <scope>NUCLEOTIDE SEQUENCE</scope>
</reference>
<dbReference type="EMBL" id="BQNB010021615">
    <property type="protein sequence ID" value="GJU08259.1"/>
    <property type="molecule type" value="Genomic_DNA"/>
</dbReference>
<proteinExistence type="predicted"/>
<name>A0ABQ5J6W9_9ASTR</name>
<dbReference type="SUPFAM" id="SSF56672">
    <property type="entry name" value="DNA/RNA polymerases"/>
    <property type="match status" value="1"/>
</dbReference>
<dbReference type="PANTHER" id="PTHR11439">
    <property type="entry name" value="GAG-POL-RELATED RETROTRANSPOSON"/>
    <property type="match status" value="1"/>
</dbReference>
<dbReference type="Proteomes" id="UP001151760">
    <property type="component" value="Unassembled WGS sequence"/>
</dbReference>
<organism evidence="2 3">
    <name type="scientific">Tanacetum coccineum</name>
    <dbReference type="NCBI Taxonomy" id="301880"/>
    <lineage>
        <taxon>Eukaryota</taxon>
        <taxon>Viridiplantae</taxon>
        <taxon>Streptophyta</taxon>
        <taxon>Embryophyta</taxon>
        <taxon>Tracheophyta</taxon>
        <taxon>Spermatophyta</taxon>
        <taxon>Magnoliopsida</taxon>
        <taxon>eudicotyledons</taxon>
        <taxon>Gunneridae</taxon>
        <taxon>Pentapetalae</taxon>
        <taxon>asterids</taxon>
        <taxon>campanulids</taxon>
        <taxon>Asterales</taxon>
        <taxon>Asteraceae</taxon>
        <taxon>Asteroideae</taxon>
        <taxon>Anthemideae</taxon>
        <taxon>Anthemidinae</taxon>
        <taxon>Tanacetum</taxon>
    </lineage>
</organism>
<protein>
    <submittedName>
        <fullName evidence="2">Ribonuclease H-like domain-containing protein</fullName>
    </submittedName>
</protein>
<feature type="domain" description="Reverse transcriptase Ty1/copia-type" evidence="1">
    <location>
        <begin position="271"/>
        <end position="350"/>
    </location>
</feature>
<dbReference type="Pfam" id="PF07727">
    <property type="entry name" value="RVT_2"/>
    <property type="match status" value="1"/>
</dbReference>
<sequence>MESTLSPGKYLNLDFIGQPFLWILQGTFAIAMHVRGPVEAEALPTNDARVVVKFLRKLFSRFGVPKALIDLDTTGKHRYLQLNKLAELRNEAYEHSRAYKERTKRWHDTKIMDKEFHEGDEVLVFNSRLKLFLGKLKSRRYGPYTISKVYPYGTVEVCGSIYKEVEFEGKRGECGIADPIDDGRGTHTPYDGNDHSCTKSPNTSNVCENGIATFMGDNTSSEGNVPSSSPMSNQRYLSENTSKVQPAVIKSNRPGKMPAKFNDYFVESSVKYGDVFIALLVYVDDIFITGNDLSKIEKFKLFLKSKFQIKDLGKLKYFLGIEVLENESGMYLNRRKYCLELLHENGLLAAKHVDAHLPENTTFNHIESDDDKVLNNIDSDWARCHVTRKYVLSMTSATCEVIWLTNLLIDMGVKGLLPVVLYCDNISSLQIAANLEFHYKTKHFEIGVHLIKEKVASEVIKTEKIHTSQYIVDVLTKVLDYEQHKVMCEKLGLLDMFKCKSLRAGVK</sequence>
<accession>A0ABQ5J6W9</accession>
<evidence type="ECO:0000259" key="1">
    <source>
        <dbReference type="Pfam" id="PF07727"/>
    </source>
</evidence>
<evidence type="ECO:0000313" key="3">
    <source>
        <dbReference type="Proteomes" id="UP001151760"/>
    </source>
</evidence>
<dbReference type="InterPro" id="IPR013103">
    <property type="entry name" value="RVT_2"/>
</dbReference>
<gene>
    <name evidence="2" type="ORF">Tco_1124689</name>
</gene>